<keyword evidence="6 9" id="KW-0732">Signal</keyword>
<gene>
    <name evidence="11" type="ORF">LTR97_011989</name>
</gene>
<dbReference type="InterPro" id="IPR008427">
    <property type="entry name" value="Extracellular_membr_CFEM_dom"/>
</dbReference>
<dbReference type="AlphaFoldDB" id="A0AAN7W0Y9"/>
<evidence type="ECO:0000256" key="1">
    <source>
        <dbReference type="ARBA" id="ARBA00004589"/>
    </source>
</evidence>
<evidence type="ECO:0000256" key="2">
    <source>
        <dbReference type="ARBA" id="ARBA00004613"/>
    </source>
</evidence>
<keyword evidence="4" id="KW-0964">Secreted</keyword>
<evidence type="ECO:0000256" key="8">
    <source>
        <dbReference type="ARBA" id="ARBA00023288"/>
    </source>
</evidence>
<organism evidence="11 12">
    <name type="scientific">Elasticomyces elasticus</name>
    <dbReference type="NCBI Taxonomy" id="574655"/>
    <lineage>
        <taxon>Eukaryota</taxon>
        <taxon>Fungi</taxon>
        <taxon>Dikarya</taxon>
        <taxon>Ascomycota</taxon>
        <taxon>Pezizomycotina</taxon>
        <taxon>Dothideomycetes</taxon>
        <taxon>Dothideomycetidae</taxon>
        <taxon>Mycosphaerellales</taxon>
        <taxon>Teratosphaeriaceae</taxon>
        <taxon>Elasticomyces</taxon>
    </lineage>
</organism>
<keyword evidence="8" id="KW-0449">Lipoprotein</keyword>
<dbReference type="EMBL" id="JAVRQU010000023">
    <property type="protein sequence ID" value="KAK5690828.1"/>
    <property type="molecule type" value="Genomic_DNA"/>
</dbReference>
<comment type="caution">
    <text evidence="11">The sequence shown here is derived from an EMBL/GenBank/DDBJ whole genome shotgun (WGS) entry which is preliminary data.</text>
</comment>
<evidence type="ECO:0000259" key="10">
    <source>
        <dbReference type="Pfam" id="PF05730"/>
    </source>
</evidence>
<dbReference type="Proteomes" id="UP001310594">
    <property type="component" value="Unassembled WGS sequence"/>
</dbReference>
<comment type="subcellular location">
    <subcellularLocation>
        <location evidence="1">Membrane</location>
        <topology evidence="1">Lipid-anchor</topology>
        <topology evidence="1">GPI-anchor</topology>
    </subcellularLocation>
    <subcellularLocation>
        <location evidence="2">Secreted</location>
    </subcellularLocation>
</comment>
<dbReference type="GO" id="GO:0005576">
    <property type="term" value="C:extracellular region"/>
    <property type="evidence" value="ECO:0007669"/>
    <property type="project" value="UniProtKB-SubCell"/>
</dbReference>
<feature type="signal peptide" evidence="9">
    <location>
        <begin position="1"/>
        <end position="17"/>
    </location>
</feature>
<feature type="domain" description="CFEM" evidence="10">
    <location>
        <begin position="45"/>
        <end position="87"/>
    </location>
</feature>
<evidence type="ECO:0000256" key="5">
    <source>
        <dbReference type="ARBA" id="ARBA00022622"/>
    </source>
</evidence>
<reference evidence="11" key="1">
    <citation type="submission" date="2023-08" db="EMBL/GenBank/DDBJ databases">
        <title>Black Yeasts Isolated from many extreme environments.</title>
        <authorList>
            <person name="Coleine C."/>
            <person name="Stajich J.E."/>
            <person name="Selbmann L."/>
        </authorList>
    </citation>
    <scope>NUCLEOTIDE SEQUENCE</scope>
    <source>
        <strain evidence="11">CCFEE 5810</strain>
    </source>
</reference>
<name>A0AAN7W0Y9_9PEZI</name>
<comment type="similarity">
    <text evidence="3">Belongs to the RBT5 family.</text>
</comment>
<dbReference type="Pfam" id="PF05730">
    <property type="entry name" value="CFEM"/>
    <property type="match status" value="1"/>
</dbReference>
<evidence type="ECO:0000256" key="6">
    <source>
        <dbReference type="ARBA" id="ARBA00022729"/>
    </source>
</evidence>
<evidence type="ECO:0000256" key="7">
    <source>
        <dbReference type="ARBA" id="ARBA00023157"/>
    </source>
</evidence>
<sequence>MRFTAIISTLVPAFASAALTYNVTQALAPGEFEKYHCLTTAKWNAMIPACIRQCQIQANKGDGCAYDDFACHSVNYQVFSDIIEPCVFPPSLGGHGTCTLAELGAARPLVQDMGNFFNATLYAAYAGCPIKLSPLKTLGIVAKEQTKVTY</sequence>
<evidence type="ECO:0000256" key="4">
    <source>
        <dbReference type="ARBA" id="ARBA00022525"/>
    </source>
</evidence>
<evidence type="ECO:0000313" key="12">
    <source>
        <dbReference type="Proteomes" id="UP001310594"/>
    </source>
</evidence>
<protein>
    <recommendedName>
        <fullName evidence="10">CFEM domain-containing protein</fullName>
    </recommendedName>
</protein>
<keyword evidence="5" id="KW-0325">Glycoprotein</keyword>
<feature type="chain" id="PRO_5043029792" description="CFEM domain-containing protein" evidence="9">
    <location>
        <begin position="18"/>
        <end position="150"/>
    </location>
</feature>
<keyword evidence="7" id="KW-1015">Disulfide bond</keyword>
<keyword evidence="5" id="KW-0472">Membrane</keyword>
<keyword evidence="5" id="KW-0336">GPI-anchor</keyword>
<evidence type="ECO:0000256" key="3">
    <source>
        <dbReference type="ARBA" id="ARBA00010031"/>
    </source>
</evidence>
<evidence type="ECO:0000256" key="9">
    <source>
        <dbReference type="SAM" id="SignalP"/>
    </source>
</evidence>
<evidence type="ECO:0000313" key="11">
    <source>
        <dbReference type="EMBL" id="KAK5690828.1"/>
    </source>
</evidence>
<dbReference type="GO" id="GO:0098552">
    <property type="term" value="C:side of membrane"/>
    <property type="evidence" value="ECO:0007669"/>
    <property type="project" value="UniProtKB-KW"/>
</dbReference>
<proteinExistence type="inferred from homology"/>
<accession>A0AAN7W0Y9</accession>